<evidence type="ECO:0000256" key="1">
    <source>
        <dbReference type="ARBA" id="ARBA00022491"/>
    </source>
</evidence>
<feature type="domain" description="ATP-cone" evidence="8">
    <location>
        <begin position="50"/>
        <end position="147"/>
    </location>
</feature>
<dbReference type="AlphaFoldDB" id="A0A3B1E294"/>
<dbReference type="GO" id="GO:0005524">
    <property type="term" value="F:ATP binding"/>
    <property type="evidence" value="ECO:0007669"/>
    <property type="project" value="UniProtKB-KW"/>
</dbReference>
<dbReference type="NCBIfam" id="TIGR00244">
    <property type="entry name" value="transcriptional regulator NrdR"/>
    <property type="match status" value="1"/>
</dbReference>
<evidence type="ECO:0000256" key="6">
    <source>
        <dbReference type="ARBA" id="ARBA00023163"/>
    </source>
</evidence>
<dbReference type="GO" id="GO:0045892">
    <property type="term" value="P:negative regulation of DNA-templated transcription"/>
    <property type="evidence" value="ECO:0007669"/>
    <property type="project" value="InterPro"/>
</dbReference>
<evidence type="ECO:0000256" key="5">
    <source>
        <dbReference type="ARBA" id="ARBA00023125"/>
    </source>
</evidence>
<keyword evidence="6" id="KW-0804">Transcription</keyword>
<dbReference type="Pfam" id="PF22811">
    <property type="entry name" value="Zn_ribbon_NrdR"/>
    <property type="match status" value="1"/>
</dbReference>
<proteinExistence type="inferred from homology"/>
<protein>
    <submittedName>
        <fullName evidence="9">Ribonucleotide reductase transcriptional regulator NrdR</fullName>
    </submittedName>
</protein>
<dbReference type="Pfam" id="PF03477">
    <property type="entry name" value="ATP-cone"/>
    <property type="match status" value="1"/>
</dbReference>
<keyword evidence="2" id="KW-0547">Nucleotide-binding</keyword>
<evidence type="ECO:0000256" key="7">
    <source>
        <dbReference type="SAM" id="MobiDB-lite"/>
    </source>
</evidence>
<dbReference type="InterPro" id="IPR005144">
    <property type="entry name" value="ATP-cone_dom"/>
</dbReference>
<evidence type="ECO:0000256" key="4">
    <source>
        <dbReference type="ARBA" id="ARBA00023015"/>
    </source>
</evidence>
<evidence type="ECO:0000256" key="3">
    <source>
        <dbReference type="ARBA" id="ARBA00022840"/>
    </source>
</evidence>
<dbReference type="InterPro" id="IPR003796">
    <property type="entry name" value="RNR_NrdR-like"/>
</dbReference>
<gene>
    <name evidence="9" type="ORF">MNBD_PLANCTO03-2230</name>
</gene>
<dbReference type="PANTHER" id="PTHR30455:SF2">
    <property type="entry name" value="TRANSCRIPTIONAL REPRESSOR NRDR"/>
    <property type="match status" value="1"/>
</dbReference>
<dbReference type="GO" id="GO:0008270">
    <property type="term" value="F:zinc ion binding"/>
    <property type="evidence" value="ECO:0007669"/>
    <property type="project" value="InterPro"/>
</dbReference>
<keyword evidence="1" id="KW-0678">Repressor</keyword>
<organism evidence="9">
    <name type="scientific">hydrothermal vent metagenome</name>
    <dbReference type="NCBI Taxonomy" id="652676"/>
    <lineage>
        <taxon>unclassified sequences</taxon>
        <taxon>metagenomes</taxon>
        <taxon>ecological metagenomes</taxon>
    </lineage>
</organism>
<sequence>MICPFCEKDHDKVIDSRASEAGRVVRRRRECLGCHKRFTTYERVEQTSRLMVIKRDGSRVPFDTQRALAGIMNACGKRPVADAVKRKIIEEVEEELSREFEREVESAVIGERIMRRLREVDPIAYIRFASEHLGMETIAEIQQELADLSTRPREVRDQQELFNPGGKAASGRA</sequence>
<dbReference type="EMBL" id="UOGK01000025">
    <property type="protein sequence ID" value="VAX35987.1"/>
    <property type="molecule type" value="Genomic_DNA"/>
</dbReference>
<keyword evidence="5" id="KW-0238">DNA-binding</keyword>
<reference evidence="9" key="1">
    <citation type="submission" date="2018-06" db="EMBL/GenBank/DDBJ databases">
        <authorList>
            <person name="Zhirakovskaya E."/>
        </authorList>
    </citation>
    <scope>NUCLEOTIDE SEQUENCE</scope>
</reference>
<keyword evidence="4" id="KW-0805">Transcription regulation</keyword>
<dbReference type="HAMAP" id="MF_00440">
    <property type="entry name" value="NrdR"/>
    <property type="match status" value="1"/>
</dbReference>
<feature type="compositionally biased region" description="Basic and acidic residues" evidence="7">
    <location>
        <begin position="150"/>
        <end position="159"/>
    </location>
</feature>
<dbReference type="InterPro" id="IPR055173">
    <property type="entry name" value="NrdR-like_N"/>
</dbReference>
<dbReference type="GO" id="GO:0003677">
    <property type="term" value="F:DNA binding"/>
    <property type="evidence" value="ECO:0007669"/>
    <property type="project" value="UniProtKB-KW"/>
</dbReference>
<name>A0A3B1E294_9ZZZZ</name>
<evidence type="ECO:0000256" key="2">
    <source>
        <dbReference type="ARBA" id="ARBA00022741"/>
    </source>
</evidence>
<keyword evidence="3" id="KW-0067">ATP-binding</keyword>
<feature type="region of interest" description="Disordered" evidence="7">
    <location>
        <begin position="149"/>
        <end position="173"/>
    </location>
</feature>
<accession>A0A3B1E294</accession>
<dbReference type="PROSITE" id="PS51161">
    <property type="entry name" value="ATP_CONE"/>
    <property type="match status" value="1"/>
</dbReference>
<evidence type="ECO:0000313" key="9">
    <source>
        <dbReference type="EMBL" id="VAX35987.1"/>
    </source>
</evidence>
<evidence type="ECO:0000259" key="8">
    <source>
        <dbReference type="PROSITE" id="PS51161"/>
    </source>
</evidence>
<dbReference type="PANTHER" id="PTHR30455">
    <property type="entry name" value="TRANSCRIPTIONAL REPRESSOR NRDR"/>
    <property type="match status" value="1"/>
</dbReference>